<evidence type="ECO:0000313" key="3">
    <source>
        <dbReference type="EMBL" id="CAJ0886681.1"/>
    </source>
</evidence>
<comment type="caution">
    <text evidence="2">The sequence shown here is derived from an EMBL/GenBank/DDBJ whole genome shotgun (WGS) entry which is preliminary data.</text>
</comment>
<organism evidence="2 4">
    <name type="scientific">Ralstonia mannitolilytica</name>
    <dbReference type="NCBI Taxonomy" id="105219"/>
    <lineage>
        <taxon>Bacteria</taxon>
        <taxon>Pseudomonadati</taxon>
        <taxon>Pseudomonadota</taxon>
        <taxon>Betaproteobacteria</taxon>
        <taxon>Burkholderiales</taxon>
        <taxon>Burkholderiaceae</taxon>
        <taxon>Ralstonia</taxon>
    </lineage>
</organism>
<feature type="region of interest" description="Disordered" evidence="1">
    <location>
        <begin position="1"/>
        <end position="48"/>
    </location>
</feature>
<accession>A0AAD2AW70</accession>
<proteinExistence type="predicted"/>
<feature type="compositionally biased region" description="Polar residues" evidence="1">
    <location>
        <begin position="165"/>
        <end position="178"/>
    </location>
</feature>
<feature type="region of interest" description="Disordered" evidence="1">
    <location>
        <begin position="75"/>
        <end position="199"/>
    </location>
</feature>
<gene>
    <name evidence="3" type="ORF">R77569_03740</name>
    <name evidence="2" type="ORF">R77591_03066</name>
</gene>
<dbReference type="RefSeq" id="WP_261313444.1">
    <property type="nucleotide sequence ID" value="NZ_CATVXE010000013.1"/>
</dbReference>
<evidence type="ECO:0000313" key="5">
    <source>
        <dbReference type="Proteomes" id="UP001190452"/>
    </source>
</evidence>
<dbReference type="EMBL" id="CATVXE010000013">
    <property type="protein sequence ID" value="CAJ0687345.1"/>
    <property type="molecule type" value="Genomic_DNA"/>
</dbReference>
<protein>
    <recommendedName>
        <fullName evidence="6">Type III effector protein</fullName>
    </recommendedName>
</protein>
<evidence type="ECO:0008006" key="6">
    <source>
        <dbReference type="Google" id="ProtNLM"/>
    </source>
</evidence>
<dbReference type="Proteomes" id="UP001190452">
    <property type="component" value="Unassembled WGS sequence"/>
</dbReference>
<reference evidence="2 5" key="1">
    <citation type="submission" date="2023-07" db="EMBL/GenBank/DDBJ databases">
        <authorList>
            <person name="Peeters C."/>
        </authorList>
    </citation>
    <scope>NUCLEOTIDE SEQUENCE</scope>
    <source>
        <strain evidence="3 5">R-77569</strain>
        <strain evidence="2">R-77591</strain>
    </source>
</reference>
<evidence type="ECO:0000256" key="1">
    <source>
        <dbReference type="SAM" id="MobiDB-lite"/>
    </source>
</evidence>
<feature type="compositionally biased region" description="Low complexity" evidence="1">
    <location>
        <begin position="8"/>
        <end position="24"/>
    </location>
</feature>
<sequence>MNRITSRTSGAPPAAETASSTAPSQHGQPAQPSLPRARKTSQLPGSLRGLADKFFAGEQRKAAKSLNNKQLTIELSNGKLSGRGTRAVHREAQKRIREGKLQWPPQPEAAASHTPVAQTPAPAASSSTSHSTVHRAQTRVPPATTHTERAETSAQGSMALGFTRTPPSRQTSSASSAHTEGRHALPEGPVFDPDTGALNKPQLRQTVSALKDLLPVIPAALTRSYAPSIELHAELQQQLTKIHTIAADNSRKAPHEVGLAVRDAFAAAAKTAGKLARSLGSHEPADAYKGIAALLTELKRTHLSGSANDVLTHYAAKETANLEVKAPGISTGKSGSNVSTGTSASLTVSAFPTNKYAAAHVSAGAGGGTGRLYTLDDDGDVDFIPSKQAFAEAALGGKLGKWAANLAGKYAFTGHNVYLEHDDLQQLVKIVANRDANHAWLKTSSASPQARQLMHQLESLANLVSHAVGRNYTEAAGKPYFLTDAKIAKGFNAFKMTLLAGAIDHKVGGDHFSTLMKTAYPPITDVLTERVRTGQPLPAQPRRDVPDSVAYGDRFLAYRQHTGTVDASAGNKTHGGTNLEANGNFGVTARVDNSKFYTESAAAPHTLLDPGYHKDYQATFKLHRQLDEACSGDLPPAQLHLYNETRKALTQDLHAGPALPFTEAERLHYGEEASIPTQFRNAITHATPEQLNHATDQLEHIINTYQHFAKDAGAVLAKNDRFMPAEQRGALKQEREAAFAQINQAVWNGRYAQKDALAKPEEFIARSHAAISLALGCVGAHISVIKQQMAQRGAGAAAHVDEEAAILTADSMYKTARELLDKTYLPLKNYDVQKNGPLQDKSLWQRTEVRLRATASGGAQGSALNALLNRFHRSTDKVDLGHLTGSISIGNSAGQVSLSAEARWMNATHQVNPSRTGKFWQFTFTAQGGAPITGLMINKAIEAAIEKFAPNLRLQEQKIDPHELIRQTQGLVFDITDGTSIVVKLRQPPDVQNAPIELQYARVLRNKNSGMNLSMTVPTPKGTFTPAVSHTDSTQSYAGEVVGTDTSYLIMQHPFLAKIVDAEANREDAALRQAFDANPVQRDRYLANPNLMVDVVAKYAAARQEIDAAAAENRAPVIKNEFVRYHAAAPFARAAQVAAQVAAHAPGSTAKGEEAFKLAEPLAKPIDVSHLDLNAMRARLQALPTIEARADYLCNANEGRPLLEAFSKIIGNTRAINSAALLHADQRNTGIQTLLRDPKGLQRENARTQAALHGTTQPTSAIGQLRTRLQPAKASVRQANLEQLQQLGNPNLAGLPIGKEAQSELERRKALLGNAFPANGDHSEA</sequence>
<keyword evidence="5" id="KW-1185">Reference proteome</keyword>
<feature type="compositionally biased region" description="Low complexity" evidence="1">
    <location>
        <begin position="113"/>
        <end position="131"/>
    </location>
</feature>
<evidence type="ECO:0000313" key="4">
    <source>
        <dbReference type="Proteomes" id="UP001190002"/>
    </source>
</evidence>
<feature type="compositionally biased region" description="Basic and acidic residues" evidence="1">
    <location>
        <begin position="88"/>
        <end position="100"/>
    </location>
</feature>
<dbReference type="EMBL" id="CAUDKV010000018">
    <property type="protein sequence ID" value="CAJ0886681.1"/>
    <property type="molecule type" value="Genomic_DNA"/>
</dbReference>
<dbReference type="Proteomes" id="UP001190002">
    <property type="component" value="Unassembled WGS sequence"/>
</dbReference>
<evidence type="ECO:0000313" key="2">
    <source>
        <dbReference type="EMBL" id="CAJ0687345.1"/>
    </source>
</evidence>
<name>A0AAD2AW70_9RALS</name>